<name>A0A9P1IR61_9PELO</name>
<gene>
    <name evidence="2" type="ORF">CAMP_LOCUS11496</name>
</gene>
<feature type="chain" id="PRO_5040385049" evidence="1">
    <location>
        <begin position="18"/>
        <end position="254"/>
    </location>
</feature>
<dbReference type="AlphaFoldDB" id="A0A9P1IR61"/>
<organism evidence="2 3">
    <name type="scientific">Caenorhabditis angaria</name>
    <dbReference type="NCBI Taxonomy" id="860376"/>
    <lineage>
        <taxon>Eukaryota</taxon>
        <taxon>Metazoa</taxon>
        <taxon>Ecdysozoa</taxon>
        <taxon>Nematoda</taxon>
        <taxon>Chromadorea</taxon>
        <taxon>Rhabditida</taxon>
        <taxon>Rhabditina</taxon>
        <taxon>Rhabditomorpha</taxon>
        <taxon>Rhabditoidea</taxon>
        <taxon>Rhabditidae</taxon>
        <taxon>Peloderinae</taxon>
        <taxon>Caenorhabditis</taxon>
    </lineage>
</organism>
<dbReference type="EMBL" id="CANHGI010000004">
    <property type="protein sequence ID" value="CAI5448859.1"/>
    <property type="molecule type" value="Genomic_DNA"/>
</dbReference>
<evidence type="ECO:0000256" key="1">
    <source>
        <dbReference type="SAM" id="SignalP"/>
    </source>
</evidence>
<keyword evidence="1" id="KW-0732">Signal</keyword>
<sequence length="254" mass="29265">MKRIFLIFWTLFLGVNSIAKFQVATVTDSSLVIKMVEAANVTSFDITVNIFDLAKQNLFRKTQLEHVTNDQLLAFDGLKPDTWFAIRIEYRLNFMDNSEITKQEMVIKTKKSTREDPKNIEQMVAHIDDLFVSKDSIYIGVASVFKEIKKISTVIVPELRCENRILNPVSQQIIQHVSFHFDLSKLPKDERKCNMICMFPYLRVLIIDNGVTETFRAQEWCGSVEEARHLLIKSSNLQFSSLIISILLSLSILV</sequence>
<proteinExistence type="predicted"/>
<protein>
    <submittedName>
        <fullName evidence="2">Uncharacterized protein</fullName>
    </submittedName>
</protein>
<feature type="signal peptide" evidence="1">
    <location>
        <begin position="1"/>
        <end position="17"/>
    </location>
</feature>
<reference evidence="2" key="1">
    <citation type="submission" date="2022-11" db="EMBL/GenBank/DDBJ databases">
        <authorList>
            <person name="Kikuchi T."/>
        </authorList>
    </citation>
    <scope>NUCLEOTIDE SEQUENCE</scope>
    <source>
        <strain evidence="2">PS1010</strain>
    </source>
</reference>
<keyword evidence="3" id="KW-1185">Reference proteome</keyword>
<evidence type="ECO:0000313" key="3">
    <source>
        <dbReference type="Proteomes" id="UP001152747"/>
    </source>
</evidence>
<accession>A0A9P1IR61</accession>
<comment type="caution">
    <text evidence="2">The sequence shown here is derived from an EMBL/GenBank/DDBJ whole genome shotgun (WGS) entry which is preliminary data.</text>
</comment>
<dbReference type="OrthoDB" id="5832220at2759"/>
<dbReference type="Proteomes" id="UP001152747">
    <property type="component" value="Unassembled WGS sequence"/>
</dbReference>
<evidence type="ECO:0000313" key="2">
    <source>
        <dbReference type="EMBL" id="CAI5448859.1"/>
    </source>
</evidence>